<feature type="non-terminal residue" evidence="4">
    <location>
        <position position="643"/>
    </location>
</feature>
<reference evidence="4 5" key="1">
    <citation type="submission" date="2015-12" db="EMBL/GenBank/DDBJ databases">
        <title>The genome of Folsomia candida.</title>
        <authorList>
            <person name="Faddeeva A."/>
            <person name="Derks M.F."/>
            <person name="Anvar Y."/>
            <person name="Smit S."/>
            <person name="Van Straalen N."/>
            <person name="Roelofs D."/>
        </authorList>
    </citation>
    <scope>NUCLEOTIDE SEQUENCE [LARGE SCALE GENOMIC DNA]</scope>
    <source>
        <strain evidence="4 5">VU population</strain>
        <tissue evidence="4">Whole body</tissue>
    </source>
</reference>
<feature type="transmembrane region" description="Helical" evidence="2">
    <location>
        <begin position="15"/>
        <end position="39"/>
    </location>
</feature>
<organism evidence="4 5">
    <name type="scientific">Folsomia candida</name>
    <name type="common">Springtail</name>
    <dbReference type="NCBI Taxonomy" id="158441"/>
    <lineage>
        <taxon>Eukaryota</taxon>
        <taxon>Metazoa</taxon>
        <taxon>Ecdysozoa</taxon>
        <taxon>Arthropoda</taxon>
        <taxon>Hexapoda</taxon>
        <taxon>Collembola</taxon>
        <taxon>Entomobryomorpha</taxon>
        <taxon>Isotomoidea</taxon>
        <taxon>Isotomidae</taxon>
        <taxon>Proisotominae</taxon>
        <taxon>Folsomia</taxon>
    </lineage>
</organism>
<dbReference type="Pfam" id="PF00135">
    <property type="entry name" value="COesterase"/>
    <property type="match status" value="1"/>
</dbReference>
<dbReference type="STRING" id="158441.A0A226E6B6"/>
<dbReference type="PANTHER" id="PTHR11559">
    <property type="entry name" value="CARBOXYLESTERASE"/>
    <property type="match status" value="1"/>
</dbReference>
<keyword evidence="5" id="KW-1185">Reference proteome</keyword>
<evidence type="ECO:0000313" key="4">
    <source>
        <dbReference type="EMBL" id="OXA53175.1"/>
    </source>
</evidence>
<dbReference type="InterPro" id="IPR050309">
    <property type="entry name" value="Type-B_Carboxylest/Lipase"/>
</dbReference>
<accession>A0A226E6B6</accession>
<dbReference type="AlphaFoldDB" id="A0A226E6B6"/>
<evidence type="ECO:0000259" key="3">
    <source>
        <dbReference type="Pfam" id="PF00135"/>
    </source>
</evidence>
<dbReference type="InterPro" id="IPR029058">
    <property type="entry name" value="AB_hydrolase_fold"/>
</dbReference>
<dbReference type="OrthoDB" id="408631at2759"/>
<keyword evidence="1" id="KW-0325">Glycoprotein</keyword>
<dbReference type="Gene3D" id="3.40.50.1820">
    <property type="entry name" value="alpha/beta hydrolase"/>
    <property type="match status" value="1"/>
</dbReference>
<name>A0A226E6B6_FOLCA</name>
<comment type="caution">
    <text evidence="4">The sequence shown here is derived from an EMBL/GenBank/DDBJ whole genome shotgun (WGS) entry which is preliminary data.</text>
</comment>
<dbReference type="SUPFAM" id="SSF53474">
    <property type="entry name" value="alpha/beta-Hydrolases"/>
    <property type="match status" value="1"/>
</dbReference>
<dbReference type="InterPro" id="IPR002018">
    <property type="entry name" value="CarbesteraseB"/>
</dbReference>
<feature type="domain" description="Carboxylesterase type B" evidence="3">
    <location>
        <begin position="63"/>
        <end position="559"/>
    </location>
</feature>
<keyword evidence="2" id="KW-0472">Membrane</keyword>
<dbReference type="InterPro" id="IPR019819">
    <property type="entry name" value="Carboxylesterase_B_CS"/>
</dbReference>
<keyword evidence="2" id="KW-0812">Transmembrane</keyword>
<dbReference type="PROSITE" id="PS00941">
    <property type="entry name" value="CARBOXYLESTERASE_B_2"/>
    <property type="match status" value="1"/>
</dbReference>
<evidence type="ECO:0000256" key="2">
    <source>
        <dbReference type="SAM" id="Phobius"/>
    </source>
</evidence>
<dbReference type="OMA" id="LYQHPSE"/>
<evidence type="ECO:0000313" key="5">
    <source>
        <dbReference type="Proteomes" id="UP000198287"/>
    </source>
</evidence>
<gene>
    <name evidence="4" type="ORF">Fcan01_12657</name>
</gene>
<dbReference type="Proteomes" id="UP000198287">
    <property type="component" value="Unassembled WGS sequence"/>
</dbReference>
<dbReference type="EMBL" id="LNIX01000006">
    <property type="protein sequence ID" value="OXA53175.1"/>
    <property type="molecule type" value="Genomic_DNA"/>
</dbReference>
<proteinExistence type="predicted"/>
<keyword evidence="2" id="KW-1133">Transmembrane helix</keyword>
<protein>
    <submittedName>
        <fullName evidence="4">Neurotactin</fullName>
    </submittedName>
</protein>
<sequence>MVNPSSHKGNMRSPLFLKFFALAICILAGILIIQVVILVRNAAFGGAILRRTVIEGNFATTITSCGFVKGLVVNESYAFLGIQYALPPLGGRRWNKAEVHEDLRHCWNGTYLAVERRKRCWQFYRNGSYDGAEDCLYLDIFTPKLDYSSPLDVIVFLGGDSLNGGESMELQPSPELAKERNAVFVSVSIRRSVLGFLSLKALSEGSPLNSSGNYGISDLLAALLYIQRNVRHFGGNPESVTVFGHQSGATILGALLRTNYASSLSSPLFHKVWMSGGQFREPVTLDQAYDENLKFFEYSECDSVDCLFKLSPEEILEGVPYSWRQFHNEFGHSFEERYKHYWLIYDGHILKSQDTEYDKMHDELSIKTSTPFIPVVVGAPLHVDTSSEMRSLLDWNSTAKYRKYLESSFDPHVAHEIYRQYNRPDSNYWQQFSAVLSDYHTICPMLHFSQTYLSKNLVFNYLISHKGKGGLAQPGSDIQAIFNLRTITRSPKDIKFKENMISLFYSFVKTGKFHDTSGATSKILMVDDRVGHVQDYSHCNFWTNYSENHSKNYSQKSNSTITATTTSTTTTTMSTLIEEFEESNNTSTLIEEFEDLNNTSTLIEEFEDLNNTSTLIEKFEDLNNTSTLIEEFEERNNTTDVAN</sequence>
<evidence type="ECO:0000256" key="1">
    <source>
        <dbReference type="ARBA" id="ARBA00023180"/>
    </source>
</evidence>